<evidence type="ECO:0000256" key="1">
    <source>
        <dbReference type="SAM" id="MobiDB-lite"/>
    </source>
</evidence>
<name>A0ABR1G2W8_AURAN</name>
<dbReference type="Proteomes" id="UP001363151">
    <property type="component" value="Unassembled WGS sequence"/>
</dbReference>
<protein>
    <recommendedName>
        <fullName evidence="5">Nucleotide-diphospho-sugar transferase domain-containing protein</fullName>
    </recommendedName>
</protein>
<keyword evidence="2" id="KW-0732">Signal</keyword>
<sequence>MFLPLRTRLLLTLLLGLAVVWLRTASTRRPAPKPKPRATDAAPKPKPRPPRVEDVLEAASAQAQSKAAKAARTVWETTPPNVQTLLLTDEAGARRAPGLEPRALRPPRGGAPPHARGDDEAAPAWAVLRAAPFDAVVSVGNASEGLAFADMPQFQAFRAFEVTSVDGVKKDVLRKDRPEWTNREDATNRALRALRLAKIRRPGARALFAYTLFLDVDTIAWEAAYVKLSELGQLMDQPAFGPRCTSRWDRLRFVHLDAAYNCRGRDTARKNSVRISCDGYHDYENYLQKSLEGGKGCVVLHSRRRVVALRATWPNALPNYYVESSVPYGTLREATGPATPSRGPRSRAAPPGAATRPRAPLALGDGDERRGAEDARAPRPRARLRVEDEAARLFKSWTGAALDADGRSRPSGRAVGWRAAASNTPTAATEMASDPSMIAAISTARWTR</sequence>
<evidence type="ECO:0000313" key="4">
    <source>
        <dbReference type="Proteomes" id="UP001363151"/>
    </source>
</evidence>
<evidence type="ECO:0000256" key="2">
    <source>
        <dbReference type="SAM" id="SignalP"/>
    </source>
</evidence>
<feature type="signal peptide" evidence="2">
    <location>
        <begin position="1"/>
        <end position="27"/>
    </location>
</feature>
<feature type="region of interest" description="Disordered" evidence="1">
    <location>
        <begin position="27"/>
        <end position="52"/>
    </location>
</feature>
<feature type="region of interest" description="Disordered" evidence="1">
    <location>
        <begin position="332"/>
        <end position="383"/>
    </location>
</feature>
<evidence type="ECO:0000313" key="3">
    <source>
        <dbReference type="EMBL" id="KAK7242640.1"/>
    </source>
</evidence>
<feature type="compositionally biased region" description="Basic and acidic residues" evidence="1">
    <location>
        <begin position="366"/>
        <end position="377"/>
    </location>
</feature>
<dbReference type="EMBL" id="JBBJCI010000141">
    <property type="protein sequence ID" value="KAK7242640.1"/>
    <property type="molecule type" value="Genomic_DNA"/>
</dbReference>
<accession>A0ABR1G2W8</accession>
<comment type="caution">
    <text evidence="3">The sequence shown here is derived from an EMBL/GenBank/DDBJ whole genome shotgun (WGS) entry which is preliminary data.</text>
</comment>
<feature type="region of interest" description="Disordered" evidence="1">
    <location>
        <begin position="91"/>
        <end position="119"/>
    </location>
</feature>
<reference evidence="3 4" key="1">
    <citation type="submission" date="2024-03" db="EMBL/GenBank/DDBJ databases">
        <title>Aureococcus anophagefferens CCMP1851 and Kratosvirus quantuckense: Draft genome of a second virus-susceptible host strain in the model system.</title>
        <authorList>
            <person name="Chase E."/>
            <person name="Truchon A.R."/>
            <person name="Schepens W."/>
            <person name="Wilhelm S.W."/>
        </authorList>
    </citation>
    <scope>NUCLEOTIDE SEQUENCE [LARGE SCALE GENOMIC DNA]</scope>
    <source>
        <strain evidence="3 4">CCMP1851</strain>
    </source>
</reference>
<proteinExistence type="predicted"/>
<gene>
    <name evidence="3" type="ORF">SO694_00016257</name>
</gene>
<feature type="compositionally biased region" description="Low complexity" evidence="1">
    <location>
        <begin position="336"/>
        <end position="364"/>
    </location>
</feature>
<evidence type="ECO:0008006" key="5">
    <source>
        <dbReference type="Google" id="ProtNLM"/>
    </source>
</evidence>
<feature type="chain" id="PRO_5046262189" description="Nucleotide-diphospho-sugar transferase domain-containing protein" evidence="2">
    <location>
        <begin position="28"/>
        <end position="448"/>
    </location>
</feature>
<keyword evidence="4" id="KW-1185">Reference proteome</keyword>
<organism evidence="3 4">
    <name type="scientific">Aureococcus anophagefferens</name>
    <name type="common">Harmful bloom alga</name>
    <dbReference type="NCBI Taxonomy" id="44056"/>
    <lineage>
        <taxon>Eukaryota</taxon>
        <taxon>Sar</taxon>
        <taxon>Stramenopiles</taxon>
        <taxon>Ochrophyta</taxon>
        <taxon>Pelagophyceae</taxon>
        <taxon>Pelagomonadales</taxon>
        <taxon>Pelagomonadaceae</taxon>
        <taxon>Aureococcus</taxon>
    </lineage>
</organism>
<feature type="compositionally biased region" description="Low complexity" evidence="1">
    <location>
        <begin position="94"/>
        <end position="114"/>
    </location>
</feature>